<comment type="caution">
    <text evidence="1">The sequence shown here is derived from an EMBL/GenBank/DDBJ whole genome shotgun (WGS) entry which is preliminary data.</text>
</comment>
<name>A0AAN9NWL5_PHACN</name>
<organism evidence="1 2">
    <name type="scientific">Phaseolus coccineus</name>
    <name type="common">Scarlet runner bean</name>
    <name type="synonym">Phaseolus multiflorus</name>
    <dbReference type="NCBI Taxonomy" id="3886"/>
    <lineage>
        <taxon>Eukaryota</taxon>
        <taxon>Viridiplantae</taxon>
        <taxon>Streptophyta</taxon>
        <taxon>Embryophyta</taxon>
        <taxon>Tracheophyta</taxon>
        <taxon>Spermatophyta</taxon>
        <taxon>Magnoliopsida</taxon>
        <taxon>eudicotyledons</taxon>
        <taxon>Gunneridae</taxon>
        <taxon>Pentapetalae</taxon>
        <taxon>rosids</taxon>
        <taxon>fabids</taxon>
        <taxon>Fabales</taxon>
        <taxon>Fabaceae</taxon>
        <taxon>Papilionoideae</taxon>
        <taxon>50 kb inversion clade</taxon>
        <taxon>NPAAA clade</taxon>
        <taxon>indigoferoid/millettioid clade</taxon>
        <taxon>Phaseoleae</taxon>
        <taxon>Phaseolus</taxon>
    </lineage>
</organism>
<protein>
    <submittedName>
        <fullName evidence="1">Uncharacterized protein</fullName>
    </submittedName>
</protein>
<evidence type="ECO:0000313" key="2">
    <source>
        <dbReference type="Proteomes" id="UP001374584"/>
    </source>
</evidence>
<dbReference type="EMBL" id="JAYMYR010000002">
    <property type="protein sequence ID" value="KAK7378277.1"/>
    <property type="molecule type" value="Genomic_DNA"/>
</dbReference>
<dbReference type="AlphaFoldDB" id="A0AAN9NWL5"/>
<accession>A0AAN9NWL5</accession>
<proteinExistence type="predicted"/>
<sequence length="103" mass="11800">MSLSLKCDLKFYHDVPQQNIHVPLETPYKDSSSISNYQYTKTKFSFFFSPQKYIHSHTQSLTAQISSSLSQSSSIKNPYASILWHTLNSPTSSIVNRLNCHEL</sequence>
<dbReference type="Proteomes" id="UP001374584">
    <property type="component" value="Unassembled WGS sequence"/>
</dbReference>
<keyword evidence="2" id="KW-1185">Reference proteome</keyword>
<gene>
    <name evidence="1" type="ORF">VNO80_03716</name>
</gene>
<evidence type="ECO:0000313" key="1">
    <source>
        <dbReference type="EMBL" id="KAK7378277.1"/>
    </source>
</evidence>
<reference evidence="1 2" key="1">
    <citation type="submission" date="2024-01" db="EMBL/GenBank/DDBJ databases">
        <title>The genomes of 5 underutilized Papilionoideae crops provide insights into root nodulation and disease resistanc.</title>
        <authorList>
            <person name="Jiang F."/>
        </authorList>
    </citation>
    <scope>NUCLEOTIDE SEQUENCE [LARGE SCALE GENOMIC DNA]</scope>
    <source>
        <strain evidence="1">JINMINGXINNONG_FW02</strain>
        <tissue evidence="1">Leaves</tissue>
    </source>
</reference>